<feature type="transmembrane region" description="Helical" evidence="1">
    <location>
        <begin position="115"/>
        <end position="136"/>
    </location>
</feature>
<dbReference type="SUPFAM" id="SSF103481">
    <property type="entry name" value="Multidrug resistance efflux transporter EmrE"/>
    <property type="match status" value="2"/>
</dbReference>
<dbReference type="InterPro" id="IPR000620">
    <property type="entry name" value="EamA_dom"/>
</dbReference>
<feature type="transmembrane region" description="Helical" evidence="1">
    <location>
        <begin position="145"/>
        <end position="162"/>
    </location>
</feature>
<organism evidence="3">
    <name type="scientific">Prevotella amnii</name>
    <dbReference type="NCBI Taxonomy" id="419005"/>
    <lineage>
        <taxon>Bacteria</taxon>
        <taxon>Pseudomonadati</taxon>
        <taxon>Bacteroidota</taxon>
        <taxon>Bacteroidia</taxon>
        <taxon>Bacteroidales</taxon>
        <taxon>Prevotellaceae</taxon>
        <taxon>Prevotella</taxon>
    </lineage>
</organism>
<dbReference type="GO" id="GO:0016020">
    <property type="term" value="C:membrane"/>
    <property type="evidence" value="ECO:0007669"/>
    <property type="project" value="InterPro"/>
</dbReference>
<feature type="transmembrane region" description="Helical" evidence="1">
    <location>
        <begin position="214"/>
        <end position="233"/>
    </location>
</feature>
<proteinExistence type="predicted"/>
<dbReference type="PANTHER" id="PTHR22911">
    <property type="entry name" value="ACYL-MALONYL CONDENSING ENZYME-RELATED"/>
    <property type="match status" value="1"/>
</dbReference>
<reference evidence="3 4" key="1">
    <citation type="submission" date="2016-01" db="EMBL/GenBank/DDBJ databases">
        <authorList>
            <person name="Oliw E.H."/>
        </authorList>
    </citation>
    <scope>NUCLEOTIDE SEQUENCE [LARGE SCALE GENOMIC DNA]</scope>
    <source>
        <strain evidence="3 4">DNF00307</strain>
    </source>
</reference>
<keyword evidence="1" id="KW-0472">Membrane</keyword>
<dbReference type="AlphaFoldDB" id="A0A134B2G3"/>
<dbReference type="PANTHER" id="PTHR22911:SF137">
    <property type="entry name" value="SOLUTE CARRIER FAMILY 35 MEMBER G2-RELATED"/>
    <property type="match status" value="1"/>
</dbReference>
<sequence length="321" mass="35265">MKVPLFNKYCIGYTTGIGSGMTWGLDTVIIGLIMAMPPFTTHTLLIFKGFLVCSMLHDAFAAIWMLAIEIKNGEIKYFPSALKSKDGKYCILGAFFGGPLAMSFYFMSISTSGPALTATVTACYPLLGSIMAVFILKEHIQLKGWLGLLFCIAGIIFIGFSPKDNTSTNIYNGIILSLVASIGWATEAVVCGYGMKSNRIHPRMALLIRELTSALIYSLLVVPITLGSYINMVNSLKEIFSYQLCWLFFIITAFLGMSSFLMWYTSINHIGASKALCFNVTYSIWAVIFTFLILHTTLTFNIIIGAISIIVGVSLSTLTKH</sequence>
<dbReference type="InterPro" id="IPR037185">
    <property type="entry name" value="EmrE-like"/>
</dbReference>
<keyword evidence="1" id="KW-0812">Transmembrane</keyword>
<dbReference type="STRING" id="419005.HMPREF1860_02122"/>
<dbReference type="EMBL" id="LSDL01000153">
    <property type="protein sequence ID" value="KXB74132.1"/>
    <property type="molecule type" value="Genomic_DNA"/>
</dbReference>
<dbReference type="Proteomes" id="UP000070531">
    <property type="component" value="Unassembled WGS sequence"/>
</dbReference>
<feature type="domain" description="EamA" evidence="2">
    <location>
        <begin position="173"/>
        <end position="317"/>
    </location>
</feature>
<name>A0A134B2G3_9BACT</name>
<evidence type="ECO:0000313" key="4">
    <source>
        <dbReference type="Proteomes" id="UP000070531"/>
    </source>
</evidence>
<dbReference type="PATRIC" id="fig|419005.5.peg.2124"/>
<feature type="transmembrane region" description="Helical" evidence="1">
    <location>
        <begin position="276"/>
        <end position="294"/>
    </location>
</feature>
<feature type="domain" description="EamA" evidence="2">
    <location>
        <begin position="11"/>
        <end position="159"/>
    </location>
</feature>
<comment type="caution">
    <text evidence="3">The sequence shown here is derived from an EMBL/GenBank/DDBJ whole genome shotgun (WGS) entry which is preliminary data.</text>
</comment>
<feature type="transmembrane region" description="Helical" evidence="1">
    <location>
        <begin position="300"/>
        <end position="318"/>
    </location>
</feature>
<feature type="transmembrane region" description="Helical" evidence="1">
    <location>
        <begin position="21"/>
        <end position="39"/>
    </location>
</feature>
<dbReference type="Pfam" id="PF00892">
    <property type="entry name" value="EamA"/>
    <property type="match status" value="2"/>
</dbReference>
<keyword evidence="1" id="KW-1133">Transmembrane helix</keyword>
<accession>A0A134B2G3</accession>
<dbReference type="Gene3D" id="1.10.3730.20">
    <property type="match status" value="1"/>
</dbReference>
<feature type="transmembrane region" description="Helical" evidence="1">
    <location>
        <begin position="45"/>
        <end position="68"/>
    </location>
</feature>
<dbReference type="RefSeq" id="WP_060933408.1">
    <property type="nucleotide sequence ID" value="NZ_KQ960577.1"/>
</dbReference>
<feature type="transmembrane region" description="Helical" evidence="1">
    <location>
        <begin position="174"/>
        <end position="193"/>
    </location>
</feature>
<evidence type="ECO:0000259" key="2">
    <source>
        <dbReference type="Pfam" id="PF00892"/>
    </source>
</evidence>
<evidence type="ECO:0000256" key="1">
    <source>
        <dbReference type="SAM" id="Phobius"/>
    </source>
</evidence>
<evidence type="ECO:0000313" key="3">
    <source>
        <dbReference type="EMBL" id="KXB74132.1"/>
    </source>
</evidence>
<feature type="transmembrane region" description="Helical" evidence="1">
    <location>
        <begin position="239"/>
        <end position="264"/>
    </location>
</feature>
<protein>
    <submittedName>
        <fullName evidence="3">Putative membrane protein</fullName>
    </submittedName>
</protein>
<gene>
    <name evidence="3" type="ORF">HMPREF1860_02122</name>
</gene>
<feature type="transmembrane region" description="Helical" evidence="1">
    <location>
        <begin position="89"/>
        <end position="109"/>
    </location>
</feature>